<feature type="region of interest" description="Disordered" evidence="1">
    <location>
        <begin position="94"/>
        <end position="120"/>
    </location>
</feature>
<organism evidence="2">
    <name type="scientific">Cacopsylla melanoneura</name>
    <dbReference type="NCBI Taxonomy" id="428564"/>
    <lineage>
        <taxon>Eukaryota</taxon>
        <taxon>Metazoa</taxon>
        <taxon>Ecdysozoa</taxon>
        <taxon>Arthropoda</taxon>
        <taxon>Hexapoda</taxon>
        <taxon>Insecta</taxon>
        <taxon>Pterygota</taxon>
        <taxon>Neoptera</taxon>
        <taxon>Paraneoptera</taxon>
        <taxon>Hemiptera</taxon>
        <taxon>Sternorrhyncha</taxon>
        <taxon>Psylloidea</taxon>
        <taxon>Psyllidae</taxon>
        <taxon>Psyllinae</taxon>
        <taxon>Cacopsylla</taxon>
    </lineage>
</organism>
<protein>
    <submittedName>
        <fullName evidence="2">Uncharacterized protein</fullName>
    </submittedName>
</protein>
<evidence type="ECO:0000256" key="1">
    <source>
        <dbReference type="SAM" id="MobiDB-lite"/>
    </source>
</evidence>
<name>A0A8D8S504_9HEMI</name>
<sequence length="146" mass="16452">MFYEVCRADPTPHETTASTFRLGHSQIPAVPLQPPRWAPSVRTLLEGSCVPSQSDWITRRGCRRMISRTCWDPPCPPQLTNPWTLLPNCPAPRPPVNSNTWSSRGRSVPKRVPQPGPLCPQDWSLPPGSRTMVDWMGSLAYRQRPV</sequence>
<dbReference type="EMBL" id="HBUF01201195">
    <property type="protein sequence ID" value="CAG6661965.1"/>
    <property type="molecule type" value="Transcribed_RNA"/>
</dbReference>
<dbReference type="AlphaFoldDB" id="A0A8D8S504"/>
<proteinExistence type="predicted"/>
<reference evidence="2" key="1">
    <citation type="submission" date="2021-05" db="EMBL/GenBank/DDBJ databases">
        <authorList>
            <person name="Alioto T."/>
            <person name="Alioto T."/>
            <person name="Gomez Garrido J."/>
        </authorList>
    </citation>
    <scope>NUCLEOTIDE SEQUENCE</scope>
</reference>
<accession>A0A8D8S504</accession>
<feature type="compositionally biased region" description="Polar residues" evidence="1">
    <location>
        <begin position="96"/>
        <end position="105"/>
    </location>
</feature>
<evidence type="ECO:0000313" key="2">
    <source>
        <dbReference type="EMBL" id="CAG6661965.1"/>
    </source>
</evidence>